<dbReference type="Proteomes" id="UP000285123">
    <property type="component" value="Unassembled WGS sequence"/>
</dbReference>
<dbReference type="InterPro" id="IPR028098">
    <property type="entry name" value="Glyco_trans_4-like_N"/>
</dbReference>
<dbReference type="Pfam" id="PF13439">
    <property type="entry name" value="Glyco_transf_4"/>
    <property type="match status" value="1"/>
</dbReference>
<dbReference type="AlphaFoldDB" id="A0A423Q1W7"/>
<gene>
    <name evidence="2" type="ORF">SAHL_04900</name>
</gene>
<dbReference type="GO" id="GO:0016757">
    <property type="term" value="F:glycosyltransferase activity"/>
    <property type="evidence" value="ECO:0007669"/>
    <property type="project" value="UniProtKB-ARBA"/>
</dbReference>
<comment type="caution">
    <text evidence="2">The sequence shown here is derived from an EMBL/GenBank/DDBJ whole genome shotgun (WGS) entry which is preliminary data.</text>
</comment>
<proteinExistence type="predicted"/>
<dbReference type="Pfam" id="PF13692">
    <property type="entry name" value="Glyco_trans_1_4"/>
    <property type="match status" value="1"/>
</dbReference>
<dbReference type="Gene3D" id="3.40.50.2000">
    <property type="entry name" value="Glycogen Phosphorylase B"/>
    <property type="match status" value="2"/>
</dbReference>
<dbReference type="RefSeq" id="WP_221177835.1">
    <property type="nucleotide sequence ID" value="NZ_AYKF01000066.1"/>
</dbReference>
<dbReference type="PANTHER" id="PTHR12526">
    <property type="entry name" value="GLYCOSYLTRANSFERASE"/>
    <property type="match status" value="1"/>
</dbReference>
<evidence type="ECO:0000313" key="2">
    <source>
        <dbReference type="EMBL" id="ROO32503.1"/>
    </source>
</evidence>
<evidence type="ECO:0000259" key="1">
    <source>
        <dbReference type="Pfam" id="PF13439"/>
    </source>
</evidence>
<protein>
    <recommendedName>
        <fullName evidence="1">Glycosyltransferase subfamily 4-like N-terminal domain-containing protein</fullName>
    </recommendedName>
</protein>
<reference evidence="2 3" key="1">
    <citation type="submission" date="2013-10" db="EMBL/GenBank/DDBJ databases">
        <title>Salinisphaera halophila YIM 95161 Genome Sequencing.</title>
        <authorList>
            <person name="Lai Q."/>
            <person name="Li C."/>
            <person name="Shao Z."/>
        </authorList>
    </citation>
    <scope>NUCLEOTIDE SEQUENCE [LARGE SCALE GENOMIC DNA]</scope>
    <source>
        <strain evidence="2 3">YIM 95161</strain>
    </source>
</reference>
<evidence type="ECO:0000313" key="3">
    <source>
        <dbReference type="Proteomes" id="UP000285123"/>
    </source>
</evidence>
<feature type="domain" description="Glycosyltransferase subfamily 4-like N-terminal" evidence="1">
    <location>
        <begin position="10"/>
        <end position="172"/>
    </location>
</feature>
<name>A0A423Q1W7_9GAMM</name>
<organism evidence="2 3">
    <name type="scientific">Salinisphaera orenii YIM 95161</name>
    <dbReference type="NCBI Taxonomy" id="1051139"/>
    <lineage>
        <taxon>Bacteria</taxon>
        <taxon>Pseudomonadati</taxon>
        <taxon>Pseudomonadota</taxon>
        <taxon>Gammaproteobacteria</taxon>
        <taxon>Salinisphaerales</taxon>
        <taxon>Salinisphaeraceae</taxon>
        <taxon>Salinisphaera</taxon>
    </lineage>
</organism>
<dbReference type="SUPFAM" id="SSF53756">
    <property type="entry name" value="UDP-Glycosyltransferase/glycogen phosphorylase"/>
    <property type="match status" value="1"/>
</dbReference>
<accession>A0A423Q1W7</accession>
<sequence>MFLARSLDRGGAERQLISLLLGLRDLGWKVSIACFYGGAAFQEEIQSEGVSFHDLGKRGRWDMAHFLLRLRHVVRSVRPDIIHGYMPVPNMLALGVSLAAARPAVVWGIRASNMQFESYDWLSAWSFRAECVLARYADLIISNSQAGARHRIAHGFPESRVITIPNGIDTERFRYDAEGRTRLRREWSLGEDEVVVGVVARLDPMKDHVTFLDAVRQLCDSEQGAGLRFVCVGDGADHWTRHLEEYACSLGLEGRVLWAGARNNMAAVYSALDIVVLPSAFGEGFSNAIGEAMACGRTCVVTDVGDMASVVGDHGIVTPPRDAAALARAIGLAGEYVRQHGCGPRSEVRERVVRDYSVSALVQRSCDALARLNSSRLNSSQTS</sequence>
<dbReference type="EMBL" id="AYKF01000066">
    <property type="protein sequence ID" value="ROO32503.1"/>
    <property type="molecule type" value="Genomic_DNA"/>
</dbReference>